<evidence type="ECO:0000313" key="3">
    <source>
        <dbReference type="Proteomes" id="UP000317935"/>
    </source>
</evidence>
<organism evidence="2 3">
    <name type="scientific">Helicobacter suis</name>
    <dbReference type="NCBI Taxonomy" id="104628"/>
    <lineage>
        <taxon>Bacteria</taxon>
        <taxon>Pseudomonadati</taxon>
        <taxon>Campylobacterota</taxon>
        <taxon>Epsilonproteobacteria</taxon>
        <taxon>Campylobacterales</taxon>
        <taxon>Helicobacteraceae</taxon>
        <taxon>Helicobacter</taxon>
    </lineage>
</organism>
<dbReference type="EMBL" id="AP019774">
    <property type="protein sequence ID" value="BCD70156.1"/>
    <property type="molecule type" value="Genomic_DNA"/>
</dbReference>
<proteinExistence type="predicted"/>
<dbReference type="Proteomes" id="UP000509742">
    <property type="component" value="Chromosome"/>
</dbReference>
<sequence>MTQLEEYQYLFTHRDIKILEYLAEHNYIWWETYENAINKHPFRLIASAMCLANSLQSFNVLIQLNSKIFKHVLKNAQPGWFNPKNWYFWHYFVYGSIKVPPIPVRFKDYAPDYRLFKG</sequence>
<dbReference type="AlphaFoldDB" id="A0A6J4CXE4"/>
<reference evidence="2 3" key="1">
    <citation type="submission" date="2019-06" db="EMBL/GenBank/DDBJ databases">
        <title>Complete genome sequence of Helicobacter suis SNTW101c.</title>
        <authorList>
            <person name="Rimbara E."/>
            <person name="Suzuki M."/>
            <person name="Matsui H."/>
            <person name="Nakamura M."/>
            <person name="Mori S."/>
            <person name="Shibayama K."/>
        </authorList>
    </citation>
    <scope>NUCLEOTIDE SEQUENCE [LARGE SCALE GENOMIC DNA]</scope>
    <source>
        <strain evidence="2 3">SNTW101c</strain>
    </source>
</reference>
<protein>
    <submittedName>
        <fullName evidence="2">Uncharacterized protein</fullName>
    </submittedName>
</protein>
<dbReference type="GeneID" id="56929444"/>
<evidence type="ECO:0000313" key="2">
    <source>
        <dbReference type="EMBL" id="BCD70156.1"/>
    </source>
</evidence>
<name>A0A6J4CXE4_9HELI</name>
<evidence type="ECO:0000313" key="4">
    <source>
        <dbReference type="Proteomes" id="UP000509742"/>
    </source>
</evidence>
<accession>A0A6J4CXE4</accession>
<dbReference type="OrthoDB" id="9133983at2"/>
<evidence type="ECO:0000313" key="1">
    <source>
        <dbReference type="EMBL" id="BCD45687.1"/>
    </source>
</evidence>
<reference evidence="1 4" key="2">
    <citation type="submission" date="2020-04" db="EMBL/GenBank/DDBJ databases">
        <title>Genomic analysis of gastric non-Helicobacter pylori Helicobacters isolated in Japan.</title>
        <authorList>
            <person name="Suzuki M."/>
            <person name="Rimbara E."/>
        </authorList>
    </citation>
    <scope>NUCLEOTIDE SEQUENCE [LARGE SCALE GENOMIC DNA]</scope>
    <source>
        <strain evidence="1 4">NHP19-0020</strain>
    </source>
</reference>
<keyword evidence="4" id="KW-1185">Reference proteome</keyword>
<dbReference type="EMBL" id="AP023036">
    <property type="protein sequence ID" value="BCD45687.1"/>
    <property type="molecule type" value="Genomic_DNA"/>
</dbReference>
<gene>
    <name evidence="1" type="ORF">NHP190020_07260</name>
    <name evidence="2" type="ORF">SNTW_08010</name>
</gene>
<dbReference type="RefSeq" id="WP_050780179.1">
    <property type="nucleotide sequence ID" value="NZ_AP019774.1"/>
</dbReference>
<dbReference type="Proteomes" id="UP000317935">
    <property type="component" value="Chromosome"/>
</dbReference>